<accession>A0ABU2HW56</accession>
<reference evidence="2" key="1">
    <citation type="submission" date="2023-07" db="EMBL/GenBank/DDBJ databases">
        <title>Paracoccus sp. MBLB3053 whole genome sequence.</title>
        <authorList>
            <person name="Hwang C.Y."/>
            <person name="Cho E.-S."/>
            <person name="Seo M.-J."/>
        </authorList>
    </citation>
    <scope>NUCLEOTIDE SEQUENCE [LARGE SCALE GENOMIC DNA]</scope>
    <source>
        <strain evidence="2">MBLB3053</strain>
    </source>
</reference>
<protein>
    <submittedName>
        <fullName evidence="1">DUF1684 domain-containing protein</fullName>
    </submittedName>
</protein>
<dbReference type="EMBL" id="JAVQLW010000002">
    <property type="protein sequence ID" value="MDS9468962.1"/>
    <property type="molecule type" value="Genomic_DNA"/>
</dbReference>
<dbReference type="InterPro" id="IPR012467">
    <property type="entry name" value="DUF1684"/>
</dbReference>
<dbReference type="Pfam" id="PF07920">
    <property type="entry name" value="DUF1684"/>
    <property type="match status" value="1"/>
</dbReference>
<dbReference type="PANTHER" id="PTHR41913:SF1">
    <property type="entry name" value="DUF1684 DOMAIN-CONTAINING PROTEIN"/>
    <property type="match status" value="1"/>
</dbReference>
<comment type="caution">
    <text evidence="1">The sequence shown here is derived from an EMBL/GenBank/DDBJ whole genome shotgun (WGS) entry which is preliminary data.</text>
</comment>
<evidence type="ECO:0000313" key="2">
    <source>
        <dbReference type="Proteomes" id="UP001269144"/>
    </source>
</evidence>
<dbReference type="RefSeq" id="WP_311161438.1">
    <property type="nucleotide sequence ID" value="NZ_JAVQLW010000002.1"/>
</dbReference>
<name>A0ABU2HW56_9RHOB</name>
<gene>
    <name evidence="1" type="ORF">RGQ15_15450</name>
</gene>
<dbReference type="PANTHER" id="PTHR41913">
    <property type="entry name" value="DUF1684 DOMAIN-CONTAINING PROTEIN"/>
    <property type="match status" value="1"/>
</dbReference>
<proteinExistence type="predicted"/>
<sequence>MTYESEIETWRAARLAALTAEDGWLNLTDRVDIAPGRMSVGSAAENDVVLSVGPARLGVLELDADGAARFDAGEGPQDLKPVPDNPPRLKVGELLIEVTQVEGQYALRVRDAAAPARRDFPGIESYPLDPDWRIEADWMELDVPKSLGIDMVTGVETSVQLTHVARFRHEGAEIELLPTHWKSGKPMFVIRDRTAGRETYGASRFLIGEVKGDKVVLDFNKAINPPCAFTDLAVCPLPPRQNIMGFEIRAGEKKPAAL</sequence>
<organism evidence="1 2">
    <name type="scientific">Paracoccus aurantius</name>
    <dbReference type="NCBI Taxonomy" id="3073814"/>
    <lineage>
        <taxon>Bacteria</taxon>
        <taxon>Pseudomonadati</taxon>
        <taxon>Pseudomonadota</taxon>
        <taxon>Alphaproteobacteria</taxon>
        <taxon>Rhodobacterales</taxon>
        <taxon>Paracoccaceae</taxon>
        <taxon>Paracoccus</taxon>
    </lineage>
</organism>
<dbReference type="Proteomes" id="UP001269144">
    <property type="component" value="Unassembled WGS sequence"/>
</dbReference>
<keyword evidence="2" id="KW-1185">Reference proteome</keyword>
<evidence type="ECO:0000313" key="1">
    <source>
        <dbReference type="EMBL" id="MDS9468962.1"/>
    </source>
</evidence>